<evidence type="ECO:0000256" key="2">
    <source>
        <dbReference type="ARBA" id="ARBA00022448"/>
    </source>
</evidence>
<dbReference type="PROSITE" id="PS50850">
    <property type="entry name" value="MFS"/>
    <property type="match status" value="1"/>
</dbReference>
<dbReference type="GO" id="GO:0016020">
    <property type="term" value="C:membrane"/>
    <property type="evidence" value="ECO:0007669"/>
    <property type="project" value="UniProtKB-SubCell"/>
</dbReference>
<keyword evidence="10" id="KW-1185">Reference proteome</keyword>
<comment type="caution">
    <text evidence="9">The sequence shown here is derived from an EMBL/GenBank/DDBJ whole genome shotgun (WGS) entry which is preliminary data.</text>
</comment>
<evidence type="ECO:0000313" key="10">
    <source>
        <dbReference type="Proteomes" id="UP000633219"/>
    </source>
</evidence>
<dbReference type="Pfam" id="PF07690">
    <property type="entry name" value="MFS_1"/>
    <property type="match status" value="1"/>
</dbReference>
<evidence type="ECO:0000256" key="1">
    <source>
        <dbReference type="ARBA" id="ARBA00004141"/>
    </source>
</evidence>
<dbReference type="EMBL" id="JAEQNC010000002">
    <property type="protein sequence ID" value="MBL0370963.1"/>
    <property type="molecule type" value="Genomic_DNA"/>
</dbReference>
<dbReference type="InterPro" id="IPR020846">
    <property type="entry name" value="MFS_dom"/>
</dbReference>
<feature type="transmembrane region" description="Helical" evidence="7">
    <location>
        <begin position="70"/>
        <end position="88"/>
    </location>
</feature>
<keyword evidence="4 7" id="KW-1133">Transmembrane helix</keyword>
<dbReference type="Gene3D" id="1.20.1250.20">
    <property type="entry name" value="MFS general substrate transporter like domains"/>
    <property type="match status" value="1"/>
</dbReference>
<evidence type="ECO:0000256" key="5">
    <source>
        <dbReference type="ARBA" id="ARBA00023136"/>
    </source>
</evidence>
<dbReference type="GO" id="GO:0022857">
    <property type="term" value="F:transmembrane transporter activity"/>
    <property type="evidence" value="ECO:0007669"/>
    <property type="project" value="InterPro"/>
</dbReference>
<evidence type="ECO:0000256" key="7">
    <source>
        <dbReference type="SAM" id="Phobius"/>
    </source>
</evidence>
<keyword evidence="3 7" id="KW-0812">Transmembrane</keyword>
<evidence type="ECO:0000256" key="4">
    <source>
        <dbReference type="ARBA" id="ARBA00022989"/>
    </source>
</evidence>
<feature type="transmembrane region" description="Helical" evidence="7">
    <location>
        <begin position="100"/>
        <end position="118"/>
    </location>
</feature>
<feature type="transmembrane region" description="Helical" evidence="7">
    <location>
        <begin position="32"/>
        <end position="58"/>
    </location>
</feature>
<feature type="transmembrane region" description="Helical" evidence="7">
    <location>
        <begin position="510"/>
        <end position="531"/>
    </location>
</feature>
<feature type="transmembrane region" description="Helical" evidence="7">
    <location>
        <begin position="416"/>
        <end position="443"/>
    </location>
</feature>
<gene>
    <name evidence="9" type="ORF">JJB09_02880</name>
</gene>
<feature type="transmembrane region" description="Helical" evidence="7">
    <location>
        <begin position="291"/>
        <end position="308"/>
    </location>
</feature>
<feature type="compositionally biased region" description="Pro residues" evidence="6">
    <location>
        <begin position="14"/>
        <end position="23"/>
    </location>
</feature>
<dbReference type="InterPro" id="IPR036259">
    <property type="entry name" value="MFS_trans_sf"/>
</dbReference>
<feature type="transmembrane region" description="Helical" evidence="7">
    <location>
        <begin position="254"/>
        <end position="271"/>
    </location>
</feature>
<keyword evidence="2" id="KW-0813">Transport</keyword>
<sequence length="548" mass="58678">MDQPVSDAESVPEPAKPAPAAAPAPIPLSRSVVCILAAVFLSLSQGLGMNFIAANILQIQGSFGATTNEATWLLAAYMVPNASLSLIMVKVRNQYGLRSFAEIGILVFVAISIVHLFVDDFNTALVLRFFAGAAASPMSSLGFLYMLEAFPLARKMNWGLCASLANIAIAAPLARILSPTLLDIGGWHAMYMFEVALALIAFAFVYLVKLTPMPRAKVIGVMDIVSYLFIGAGFGCLAIVLTLGRLYWWTEAPWLGELLVASIVALTAAAVIELNRKSPLLDIRWITSREILHLTGVLLIFRVALTAQTSGSTGFSQVLGLAPETAQWMWVAVLAVSIIAGLGCAFLMQPGREPLLHIIALVLIAAGSYMDAFATNLTRPDQMIVSQMLIAAGGAFFLPPALRLGLMSALKNGPNYILSFIVIFLFTQSLGGLLGSALLGSFVTLREKFHSSYLVEQLPFTDPLVASRVSQLGGAYGRVLTDKALQNAEGVQLLGQLATREANILAYNDLYYLTFIICVAALAALLIHVLYDALKARLQPNPATAAQS</sequence>
<dbReference type="PANTHER" id="PTHR42718:SF9">
    <property type="entry name" value="MAJOR FACILITATOR SUPERFAMILY MULTIDRUG TRANSPORTER MFSC"/>
    <property type="match status" value="1"/>
</dbReference>
<feature type="transmembrane region" description="Helical" evidence="7">
    <location>
        <begin position="355"/>
        <end position="372"/>
    </location>
</feature>
<evidence type="ECO:0000256" key="3">
    <source>
        <dbReference type="ARBA" id="ARBA00022692"/>
    </source>
</evidence>
<dbReference type="RefSeq" id="WP_201654123.1">
    <property type="nucleotide sequence ID" value="NZ_JAEQNC010000002.1"/>
</dbReference>
<dbReference type="SUPFAM" id="SSF103473">
    <property type="entry name" value="MFS general substrate transporter"/>
    <property type="match status" value="1"/>
</dbReference>
<feature type="transmembrane region" description="Helical" evidence="7">
    <location>
        <begin position="124"/>
        <end position="146"/>
    </location>
</feature>
<dbReference type="AlphaFoldDB" id="A0A936YIW6"/>
<evidence type="ECO:0000259" key="8">
    <source>
        <dbReference type="PROSITE" id="PS50850"/>
    </source>
</evidence>
<organism evidence="9 10">
    <name type="scientific">Rhizobium setariae</name>
    <dbReference type="NCBI Taxonomy" id="2801340"/>
    <lineage>
        <taxon>Bacteria</taxon>
        <taxon>Pseudomonadati</taxon>
        <taxon>Pseudomonadota</taxon>
        <taxon>Alphaproteobacteria</taxon>
        <taxon>Hyphomicrobiales</taxon>
        <taxon>Rhizobiaceae</taxon>
        <taxon>Rhizobium/Agrobacterium group</taxon>
        <taxon>Rhizobium</taxon>
    </lineage>
</organism>
<evidence type="ECO:0000256" key="6">
    <source>
        <dbReference type="SAM" id="MobiDB-lite"/>
    </source>
</evidence>
<dbReference type="PANTHER" id="PTHR42718">
    <property type="entry name" value="MAJOR FACILITATOR SUPERFAMILY MULTIDRUG TRANSPORTER MFSC"/>
    <property type="match status" value="1"/>
</dbReference>
<feature type="transmembrane region" description="Helical" evidence="7">
    <location>
        <begin position="189"/>
        <end position="208"/>
    </location>
</feature>
<keyword evidence="5 7" id="KW-0472">Membrane</keyword>
<evidence type="ECO:0000313" key="9">
    <source>
        <dbReference type="EMBL" id="MBL0370963.1"/>
    </source>
</evidence>
<dbReference type="InterPro" id="IPR011701">
    <property type="entry name" value="MFS"/>
</dbReference>
<feature type="transmembrane region" description="Helical" evidence="7">
    <location>
        <begin position="220"/>
        <end position="248"/>
    </location>
</feature>
<feature type="region of interest" description="Disordered" evidence="6">
    <location>
        <begin position="1"/>
        <end position="23"/>
    </location>
</feature>
<feature type="transmembrane region" description="Helical" evidence="7">
    <location>
        <begin position="384"/>
        <end position="404"/>
    </location>
</feature>
<feature type="domain" description="Major facilitator superfamily (MFS) profile" evidence="8">
    <location>
        <begin position="34"/>
        <end position="535"/>
    </location>
</feature>
<reference evidence="9" key="1">
    <citation type="submission" date="2021-01" db="EMBL/GenBank/DDBJ databases">
        <title>Rhizobium sp. strain KVB221 16S ribosomal RNA gene Genome sequencing and assembly.</title>
        <authorList>
            <person name="Kang M."/>
        </authorList>
    </citation>
    <scope>NUCLEOTIDE SEQUENCE</scope>
    <source>
        <strain evidence="9">KVB221</strain>
    </source>
</reference>
<feature type="transmembrane region" description="Helical" evidence="7">
    <location>
        <begin position="328"/>
        <end position="348"/>
    </location>
</feature>
<comment type="subcellular location">
    <subcellularLocation>
        <location evidence="1">Membrane</location>
        <topology evidence="1">Multi-pass membrane protein</topology>
    </subcellularLocation>
</comment>
<name>A0A936YIW6_9HYPH</name>
<proteinExistence type="predicted"/>
<accession>A0A936YIW6</accession>
<dbReference type="Proteomes" id="UP000633219">
    <property type="component" value="Unassembled WGS sequence"/>
</dbReference>
<protein>
    <submittedName>
        <fullName evidence="9">MFS transporter</fullName>
    </submittedName>
</protein>